<dbReference type="PROSITE" id="PS51707">
    <property type="entry name" value="CYTH"/>
    <property type="match status" value="1"/>
</dbReference>
<dbReference type="EC" id="4.6.1.1" evidence="2"/>
<sequence>MKEPIERELKILIKEEDMNFIIKSYDLNKYKIQTNIYYDTLDGKVKQKNGAVRIRIIDDLYIFTLKIRKDAITHFEYEKEVDTKDLLKIKDEEILTWLKTHDIPFHELIPIVSFTTKRYEKDLERATLCADITQYDHHVDYELEYEYKYEHDGISYFNQILKPIHLQYIKNCPSKIARAFNKS</sequence>
<reference evidence="2 3" key="1">
    <citation type="submission" date="2018-06" db="EMBL/GenBank/DDBJ databases">
        <authorList>
            <consortium name="Pathogen Informatics"/>
            <person name="Doyle S."/>
        </authorList>
    </citation>
    <scope>NUCLEOTIDE SEQUENCE [LARGE SCALE GENOMIC DNA]</scope>
    <source>
        <strain evidence="2 3">NCTC11087</strain>
    </source>
</reference>
<accession>A0A380LP87</accession>
<dbReference type="RefSeq" id="WP_022790541.1">
    <property type="nucleotide sequence ID" value="NZ_JACJKL010000001.1"/>
</dbReference>
<keyword evidence="3" id="KW-1185">Reference proteome</keyword>
<dbReference type="OrthoDB" id="1654293at2"/>
<name>A0A380LP87_9FIRM</name>
<dbReference type="GeneID" id="77462524"/>
<dbReference type="Gene3D" id="2.40.320.10">
    <property type="entry name" value="Hypothetical Protein Pfu-838710-001"/>
    <property type="match status" value="1"/>
</dbReference>
<dbReference type="Pfam" id="PF01928">
    <property type="entry name" value="CYTH"/>
    <property type="match status" value="1"/>
</dbReference>
<feature type="domain" description="CYTH" evidence="1">
    <location>
        <begin position="4"/>
        <end position="183"/>
    </location>
</feature>
<keyword evidence="2" id="KW-0456">Lyase</keyword>
<dbReference type="SUPFAM" id="SSF55154">
    <property type="entry name" value="CYTH-like phosphatases"/>
    <property type="match status" value="1"/>
</dbReference>
<dbReference type="EMBL" id="UHFX01000003">
    <property type="protein sequence ID" value="SUO04652.1"/>
    <property type="molecule type" value="Genomic_DNA"/>
</dbReference>
<protein>
    <submittedName>
        <fullName evidence="2">Adenylate cyclase</fullName>
        <ecNumber evidence="2">4.6.1.1</ecNumber>
    </submittedName>
</protein>
<evidence type="ECO:0000259" key="1">
    <source>
        <dbReference type="PROSITE" id="PS51707"/>
    </source>
</evidence>
<dbReference type="InterPro" id="IPR033469">
    <property type="entry name" value="CYTH-like_dom_sf"/>
</dbReference>
<dbReference type="AlphaFoldDB" id="A0A380LP87"/>
<gene>
    <name evidence="2" type="primary">cyaA</name>
    <name evidence="2" type="ORF">NCTC11087_01577</name>
</gene>
<evidence type="ECO:0000313" key="2">
    <source>
        <dbReference type="EMBL" id="SUO04652.1"/>
    </source>
</evidence>
<dbReference type="GO" id="GO:0004016">
    <property type="term" value="F:adenylate cyclase activity"/>
    <property type="evidence" value="ECO:0007669"/>
    <property type="project" value="UniProtKB-EC"/>
</dbReference>
<organism evidence="2 3">
    <name type="scientific">Faecalicoccus pleomorphus</name>
    <dbReference type="NCBI Taxonomy" id="1323"/>
    <lineage>
        <taxon>Bacteria</taxon>
        <taxon>Bacillati</taxon>
        <taxon>Bacillota</taxon>
        <taxon>Erysipelotrichia</taxon>
        <taxon>Erysipelotrichales</taxon>
        <taxon>Erysipelotrichaceae</taxon>
        <taxon>Faecalicoccus</taxon>
    </lineage>
</organism>
<evidence type="ECO:0000313" key="3">
    <source>
        <dbReference type="Proteomes" id="UP000255523"/>
    </source>
</evidence>
<dbReference type="Proteomes" id="UP000255523">
    <property type="component" value="Unassembled WGS sequence"/>
</dbReference>
<proteinExistence type="predicted"/>
<dbReference type="InterPro" id="IPR023577">
    <property type="entry name" value="CYTH_domain"/>
</dbReference>